<name>A0A367LCW7_9HYPO</name>
<keyword evidence="2" id="KW-0472">Membrane</keyword>
<sequence length="162" mass="18536">MDLQNDQIPVGWVREGDFIVPWWQSRTGVIVKWVVFLVLVLIFTLYVVGGYLHARHRIKKGLAPLAYHRCLVARRRPPPPGDYHNAWPPNQGPYYHYQYPPPNGYAMNNMAAPPVYDPNRPPTYMGGPPPDGGSKVDPSQWRNEPTRRAPEENAAPDYQPRP</sequence>
<keyword evidence="4" id="KW-1185">Reference proteome</keyword>
<protein>
    <submittedName>
        <fullName evidence="3">Uncharacterized protein</fullName>
    </submittedName>
</protein>
<feature type="region of interest" description="Disordered" evidence="1">
    <location>
        <begin position="116"/>
        <end position="162"/>
    </location>
</feature>
<evidence type="ECO:0000256" key="1">
    <source>
        <dbReference type="SAM" id="MobiDB-lite"/>
    </source>
</evidence>
<organism evidence="3 4">
    <name type="scientific">Ophiocordyceps polyrhachis-furcata BCC 54312</name>
    <dbReference type="NCBI Taxonomy" id="1330021"/>
    <lineage>
        <taxon>Eukaryota</taxon>
        <taxon>Fungi</taxon>
        <taxon>Dikarya</taxon>
        <taxon>Ascomycota</taxon>
        <taxon>Pezizomycotina</taxon>
        <taxon>Sordariomycetes</taxon>
        <taxon>Hypocreomycetidae</taxon>
        <taxon>Hypocreales</taxon>
        <taxon>Ophiocordycipitaceae</taxon>
        <taxon>Ophiocordyceps</taxon>
    </lineage>
</organism>
<reference evidence="3 4" key="1">
    <citation type="journal article" date="2015" name="BMC Genomics">
        <title>Insights from the genome of Ophiocordyceps polyrhachis-furcata to pathogenicity and host specificity in insect fungi.</title>
        <authorList>
            <person name="Wichadakul D."/>
            <person name="Kobmoo N."/>
            <person name="Ingsriswang S."/>
            <person name="Tangphatsornruang S."/>
            <person name="Chantasingh D."/>
            <person name="Luangsa-ard J.J."/>
            <person name="Eurwilaichitr L."/>
        </authorList>
    </citation>
    <scope>NUCLEOTIDE SEQUENCE [LARGE SCALE GENOMIC DNA]</scope>
    <source>
        <strain evidence="3 4">BCC 54312</strain>
    </source>
</reference>
<dbReference type="Proteomes" id="UP000253664">
    <property type="component" value="Unassembled WGS sequence"/>
</dbReference>
<keyword evidence="2" id="KW-1133">Transmembrane helix</keyword>
<dbReference type="InterPro" id="IPR020999">
    <property type="entry name" value="Chitin_synth_reg_RCR"/>
</dbReference>
<evidence type="ECO:0000313" key="4">
    <source>
        <dbReference type="Proteomes" id="UP000253664"/>
    </source>
</evidence>
<comment type="caution">
    <text evidence="3">The sequence shown here is derived from an EMBL/GenBank/DDBJ whole genome shotgun (WGS) entry which is preliminary data.</text>
</comment>
<evidence type="ECO:0000256" key="2">
    <source>
        <dbReference type="SAM" id="Phobius"/>
    </source>
</evidence>
<dbReference type="OrthoDB" id="5400539at2759"/>
<feature type="transmembrane region" description="Helical" evidence="2">
    <location>
        <begin position="30"/>
        <end position="52"/>
    </location>
</feature>
<dbReference type="AlphaFoldDB" id="A0A367LCW7"/>
<feature type="compositionally biased region" description="Pro residues" evidence="1">
    <location>
        <begin position="116"/>
        <end position="131"/>
    </location>
</feature>
<accession>A0A367LCW7</accession>
<proteinExistence type="predicted"/>
<evidence type="ECO:0000313" key="3">
    <source>
        <dbReference type="EMBL" id="RCI12278.1"/>
    </source>
</evidence>
<keyword evidence="2" id="KW-0812">Transmembrane</keyword>
<gene>
    <name evidence="3" type="ORF">L249_1301</name>
</gene>
<dbReference type="Pfam" id="PF12273">
    <property type="entry name" value="RCR"/>
    <property type="match status" value="1"/>
</dbReference>
<dbReference type="EMBL" id="LKCN02000007">
    <property type="protein sequence ID" value="RCI12278.1"/>
    <property type="molecule type" value="Genomic_DNA"/>
</dbReference>